<comment type="caution">
    <text evidence="3">The sequence shown here is derived from an EMBL/GenBank/DDBJ whole genome shotgun (WGS) entry which is preliminary data.</text>
</comment>
<evidence type="ECO:0000256" key="1">
    <source>
        <dbReference type="SAM" id="MobiDB-lite"/>
    </source>
</evidence>
<proteinExistence type="predicted"/>
<keyword evidence="4" id="KW-1185">Reference proteome</keyword>
<dbReference type="AlphaFoldDB" id="A0A8H7TL35"/>
<dbReference type="Proteomes" id="UP000664132">
    <property type="component" value="Unassembled WGS sequence"/>
</dbReference>
<evidence type="ECO:0000313" key="3">
    <source>
        <dbReference type="EMBL" id="KAG4421396.1"/>
    </source>
</evidence>
<name>A0A8H7TL35_9HELO</name>
<dbReference type="InterPro" id="IPR045518">
    <property type="entry name" value="2EXR"/>
</dbReference>
<accession>A0A8H7TL35</accession>
<reference evidence="3" key="1">
    <citation type="submission" date="2021-02" db="EMBL/GenBank/DDBJ databases">
        <title>Genome sequence Cadophora malorum strain M34.</title>
        <authorList>
            <person name="Stefanovic E."/>
            <person name="Vu D."/>
            <person name="Scully C."/>
            <person name="Dijksterhuis J."/>
            <person name="Roader J."/>
            <person name="Houbraken J."/>
        </authorList>
    </citation>
    <scope>NUCLEOTIDE SEQUENCE</scope>
    <source>
        <strain evidence="3">M34</strain>
    </source>
</reference>
<dbReference type="OrthoDB" id="3528648at2759"/>
<dbReference type="PANTHER" id="PTHR35910">
    <property type="entry name" value="2EXR DOMAIN-CONTAINING PROTEIN"/>
    <property type="match status" value="1"/>
</dbReference>
<dbReference type="Pfam" id="PF20150">
    <property type="entry name" value="2EXR"/>
    <property type="match status" value="1"/>
</dbReference>
<dbReference type="PANTHER" id="PTHR35910:SF6">
    <property type="entry name" value="2EXR DOMAIN-CONTAINING PROTEIN"/>
    <property type="match status" value="1"/>
</dbReference>
<protein>
    <recommendedName>
        <fullName evidence="2">2EXR domain-containing protein</fullName>
    </recommendedName>
</protein>
<dbReference type="EMBL" id="JAFJYH010000066">
    <property type="protein sequence ID" value="KAG4421396.1"/>
    <property type="molecule type" value="Genomic_DNA"/>
</dbReference>
<evidence type="ECO:0000259" key="2">
    <source>
        <dbReference type="Pfam" id="PF20150"/>
    </source>
</evidence>
<feature type="region of interest" description="Disordered" evidence="1">
    <location>
        <begin position="24"/>
        <end position="77"/>
    </location>
</feature>
<organism evidence="3 4">
    <name type="scientific">Cadophora malorum</name>
    <dbReference type="NCBI Taxonomy" id="108018"/>
    <lineage>
        <taxon>Eukaryota</taxon>
        <taxon>Fungi</taxon>
        <taxon>Dikarya</taxon>
        <taxon>Ascomycota</taxon>
        <taxon>Pezizomycotina</taxon>
        <taxon>Leotiomycetes</taxon>
        <taxon>Helotiales</taxon>
        <taxon>Ploettnerulaceae</taxon>
        <taxon>Cadophora</taxon>
    </lineage>
</organism>
<gene>
    <name evidence="3" type="ORF">IFR04_005455</name>
</gene>
<evidence type="ECO:0000313" key="4">
    <source>
        <dbReference type="Proteomes" id="UP000664132"/>
    </source>
</evidence>
<sequence>MNQNKIKIDLKPLVARSLMYQGRLNTGQNAGQPARGDERKATDTGGGKGSDGLSTGFGKFGITTTHRARKRATKRGDFEKYPKLPAELRLKVIKNSIATESETEVPRVVEILYYDISKGIGSDGWPYHRSNHKHKVYSDNPTLHQVNKEFRDEALKTWSVRINTPDGECYARLDPDNTIVYISYTEFDEDSDPLELYTDMLTHEICSKIKHLAVDFEMWNCDETVNPLQKFTALETFTLVVHDAACCADWQPGKRPVEFEIVYVDEDDLERTRPGATLLENMEHVVDLCTKYKVKNPTYMIPDVKTAIMYCDDEACCNSIESVENHLVDVLAPGGGRPRP</sequence>
<feature type="domain" description="2EXR" evidence="2">
    <location>
        <begin position="78"/>
        <end position="176"/>
    </location>
</feature>